<proteinExistence type="predicted"/>
<feature type="region of interest" description="Disordered" evidence="1">
    <location>
        <begin position="1"/>
        <end position="22"/>
    </location>
</feature>
<feature type="region of interest" description="Disordered" evidence="1">
    <location>
        <begin position="36"/>
        <end position="80"/>
    </location>
</feature>
<accession>A0A2C9V3W6</accession>
<dbReference type="EMBL" id="CM004396">
    <property type="protein sequence ID" value="OAY38570.1"/>
    <property type="molecule type" value="Genomic_DNA"/>
</dbReference>
<reference evidence="2" key="1">
    <citation type="submission" date="2016-02" db="EMBL/GenBank/DDBJ databases">
        <title>WGS assembly of Manihot esculenta.</title>
        <authorList>
            <person name="Bredeson J.V."/>
            <person name="Prochnik S.E."/>
            <person name="Lyons J.B."/>
            <person name="Schmutz J."/>
            <person name="Grimwood J."/>
            <person name="Vrebalov J."/>
            <person name="Bart R.S."/>
            <person name="Amuge T."/>
            <person name="Ferguson M.E."/>
            <person name="Green R."/>
            <person name="Putnam N."/>
            <person name="Stites J."/>
            <person name="Rounsley S."/>
            <person name="Rokhsar D.S."/>
        </authorList>
    </citation>
    <scope>NUCLEOTIDE SEQUENCE [LARGE SCALE GENOMIC DNA]</scope>
    <source>
        <tissue evidence="2">Leaf</tissue>
    </source>
</reference>
<sequence>MEENRSLLATQRMRYNSSTSHSCLWRSYESPRALSIRPIKTKKEPRFTTLNLYKQNKNTNPRKRKKKKKKERQNSRNPLS</sequence>
<dbReference type="AlphaFoldDB" id="A0A2C9V3W6"/>
<evidence type="ECO:0000256" key="1">
    <source>
        <dbReference type="SAM" id="MobiDB-lite"/>
    </source>
</evidence>
<evidence type="ECO:0000313" key="2">
    <source>
        <dbReference type="EMBL" id="OAY38570.1"/>
    </source>
</evidence>
<name>A0A2C9V3W6_MANES</name>
<feature type="compositionally biased region" description="Basic residues" evidence="1">
    <location>
        <begin position="60"/>
        <end position="71"/>
    </location>
</feature>
<feature type="compositionally biased region" description="Polar residues" evidence="1">
    <location>
        <begin position="7"/>
        <end position="22"/>
    </location>
</feature>
<protein>
    <submittedName>
        <fullName evidence="2">Uncharacterized protein</fullName>
    </submittedName>
</protein>
<gene>
    <name evidence="2" type="ORF">MANES_10G025300</name>
</gene>
<organism evidence="2">
    <name type="scientific">Manihot esculenta</name>
    <name type="common">Cassava</name>
    <name type="synonym">Jatropha manihot</name>
    <dbReference type="NCBI Taxonomy" id="3983"/>
    <lineage>
        <taxon>Eukaryota</taxon>
        <taxon>Viridiplantae</taxon>
        <taxon>Streptophyta</taxon>
        <taxon>Embryophyta</taxon>
        <taxon>Tracheophyta</taxon>
        <taxon>Spermatophyta</taxon>
        <taxon>Magnoliopsida</taxon>
        <taxon>eudicotyledons</taxon>
        <taxon>Gunneridae</taxon>
        <taxon>Pentapetalae</taxon>
        <taxon>rosids</taxon>
        <taxon>fabids</taxon>
        <taxon>Malpighiales</taxon>
        <taxon>Euphorbiaceae</taxon>
        <taxon>Crotonoideae</taxon>
        <taxon>Manihoteae</taxon>
        <taxon>Manihot</taxon>
    </lineage>
</organism>